<dbReference type="InterPro" id="IPR006016">
    <property type="entry name" value="UspA"/>
</dbReference>
<protein>
    <submittedName>
        <fullName evidence="3">Universal stress protein</fullName>
    </submittedName>
</protein>
<organism evidence="3 4">
    <name type="scientific">Marivirga aurantiaca</name>
    <dbReference type="NCBI Taxonomy" id="2802615"/>
    <lineage>
        <taxon>Bacteria</taxon>
        <taxon>Pseudomonadati</taxon>
        <taxon>Bacteroidota</taxon>
        <taxon>Cytophagia</taxon>
        <taxon>Cytophagales</taxon>
        <taxon>Marivirgaceae</taxon>
        <taxon>Marivirga</taxon>
    </lineage>
</organism>
<name>A0A934WWZ2_9BACT</name>
<dbReference type="InterPro" id="IPR006015">
    <property type="entry name" value="Universal_stress_UspA"/>
</dbReference>
<evidence type="ECO:0000313" key="4">
    <source>
        <dbReference type="Proteomes" id="UP000611723"/>
    </source>
</evidence>
<dbReference type="SUPFAM" id="SSF52402">
    <property type="entry name" value="Adenine nucleotide alpha hydrolases-like"/>
    <property type="match status" value="2"/>
</dbReference>
<dbReference type="Pfam" id="PF00582">
    <property type="entry name" value="Usp"/>
    <property type="match status" value="1"/>
</dbReference>
<gene>
    <name evidence="3" type="ORF">JKA74_05355</name>
</gene>
<comment type="caution">
    <text evidence="3">The sequence shown here is derived from an EMBL/GenBank/DDBJ whole genome shotgun (WGS) entry which is preliminary data.</text>
</comment>
<dbReference type="Gene3D" id="3.40.50.620">
    <property type="entry name" value="HUPs"/>
    <property type="match status" value="2"/>
</dbReference>
<evidence type="ECO:0000313" key="3">
    <source>
        <dbReference type="EMBL" id="MBK6264456.1"/>
    </source>
</evidence>
<proteinExistence type="inferred from homology"/>
<dbReference type="PANTHER" id="PTHR46268">
    <property type="entry name" value="STRESS RESPONSE PROTEIN NHAX"/>
    <property type="match status" value="1"/>
</dbReference>
<dbReference type="InterPro" id="IPR014729">
    <property type="entry name" value="Rossmann-like_a/b/a_fold"/>
</dbReference>
<sequence>MIKRILVPIDFSDCSYNALRYATLLAEKLSVQEMVILHAYSAPLSYADLNISYDLTYTATAIENEIEADFDKLETKVPELKGIKYKMVKRDAYLDEAVLKVCLAHQIDLIVMGTQGASGIDQVVLGTNTHRIINEQICPVLVVPENATFHPIKNIALSSDYKGIMSELLHPLKAIRHAFASDVHVIHISEKSVLEKEKAAEAKNLELYLKDLPHQYHFLVAEDIELALEDFAKTNHIELLVVYPRKKGLFQRIFGKSESKSIIFHTRIPLLALSPYKKTKH</sequence>
<feature type="domain" description="UspA" evidence="2">
    <location>
        <begin position="1"/>
        <end position="144"/>
    </location>
</feature>
<dbReference type="AlphaFoldDB" id="A0A934WWZ2"/>
<reference evidence="3" key="1">
    <citation type="submission" date="2021-01" db="EMBL/GenBank/DDBJ databases">
        <title>Marivirga aurantiaca sp. nov., isolated from intertidal surface sediments.</title>
        <authorList>
            <person name="Zhang M."/>
        </authorList>
    </citation>
    <scope>NUCLEOTIDE SEQUENCE</scope>
    <source>
        <strain evidence="3">S37H4</strain>
    </source>
</reference>
<dbReference type="EMBL" id="JAEQBW010000001">
    <property type="protein sequence ID" value="MBK6264456.1"/>
    <property type="molecule type" value="Genomic_DNA"/>
</dbReference>
<evidence type="ECO:0000259" key="2">
    <source>
        <dbReference type="Pfam" id="PF00582"/>
    </source>
</evidence>
<accession>A0A934WWZ2</accession>
<comment type="similarity">
    <text evidence="1">Belongs to the universal stress protein A family.</text>
</comment>
<dbReference type="RefSeq" id="WP_201430117.1">
    <property type="nucleotide sequence ID" value="NZ_JAEQBW010000001.1"/>
</dbReference>
<dbReference type="Proteomes" id="UP000611723">
    <property type="component" value="Unassembled WGS sequence"/>
</dbReference>
<dbReference type="PANTHER" id="PTHR46268:SF6">
    <property type="entry name" value="UNIVERSAL STRESS PROTEIN UP12"/>
    <property type="match status" value="1"/>
</dbReference>
<dbReference type="PRINTS" id="PR01438">
    <property type="entry name" value="UNVRSLSTRESS"/>
</dbReference>
<keyword evidence="4" id="KW-1185">Reference proteome</keyword>
<evidence type="ECO:0000256" key="1">
    <source>
        <dbReference type="ARBA" id="ARBA00008791"/>
    </source>
</evidence>
<dbReference type="CDD" id="cd00293">
    <property type="entry name" value="USP-like"/>
    <property type="match status" value="1"/>
</dbReference>